<evidence type="ECO:0000259" key="4">
    <source>
        <dbReference type="Pfam" id="PF08543"/>
    </source>
</evidence>
<dbReference type="AlphaFoldDB" id="A0A3D8R2D6"/>
<keyword evidence="3" id="KW-1133">Transmembrane helix</keyword>
<dbReference type="Gene3D" id="3.40.1190.20">
    <property type="match status" value="1"/>
</dbReference>
<dbReference type="SUPFAM" id="SSF53613">
    <property type="entry name" value="Ribokinase-like"/>
    <property type="match status" value="1"/>
</dbReference>
<dbReference type="STRING" id="1849047.A0A3D8R2D6"/>
<feature type="region of interest" description="Disordered" evidence="2">
    <location>
        <begin position="1"/>
        <end position="31"/>
    </location>
</feature>
<protein>
    <recommendedName>
        <fullName evidence="4">Pyridoxamine kinase/Phosphomethylpyrimidine kinase domain-containing protein</fullName>
    </recommendedName>
</protein>
<dbReference type="OrthoDB" id="4896037at2759"/>
<keyword evidence="6" id="KW-1185">Reference proteome</keyword>
<keyword evidence="3" id="KW-0472">Membrane</keyword>
<sequence length="518" mass="57096">MFDLHLSKMSNSPTTLKTSRPKEYDHSSVNEEEESFLSTIESRMSDVRPSSVRGSKTSWFLYVVLMITSLLIGCAIGYAIRQDSTPKSIGFADTSQLNTYDGTTFPLHEQRFNGSLFKRSAYSGPPTPDMDKTWGRFTEDGSKLMKEYPPILNISTEDALRTTSYPLETAVHLKDAQNIGYMASLGFFHQLHCLNMLRKFIHLDYYKETEPDWYSQPYLRGHADHCVDMLREALMCHGDTTLIVYHWIEGYADPVPDFSTMTGSVLVVGCSDNSTSSGLKVDERAVLVNEVPTVTVSTCSIVRDDGKIVAITGAAISTIQNQIDDAIQNTDIKAVKVGALFSVEAIKIISSILQKKKHVSSVIDTEAFFKTGSAPNSAVTTALRKYILPSITILFGTVPEAKALLDEAGIAADYPRGIGEVATLAKTLRSLGPEYVLIKREIFEESDKTTTLHFILCGEEEPLIVHSRFENPKSVTGLSYSIPPIIAANLAKGESVPQAVSAAFGAVENMLKKGFYFD</sequence>
<keyword evidence="3" id="KW-0812">Transmembrane</keyword>
<dbReference type="InterPro" id="IPR029056">
    <property type="entry name" value="Ribokinase-like"/>
</dbReference>
<dbReference type="Pfam" id="PF08543">
    <property type="entry name" value="Phos_pyr_kin"/>
    <property type="match status" value="1"/>
</dbReference>
<comment type="caution">
    <text evidence="5">The sequence shown here is derived from an EMBL/GenBank/DDBJ whole genome shotgun (WGS) entry which is preliminary data.</text>
</comment>
<feature type="transmembrane region" description="Helical" evidence="3">
    <location>
        <begin position="59"/>
        <end position="80"/>
    </location>
</feature>
<evidence type="ECO:0000313" key="6">
    <source>
        <dbReference type="Proteomes" id="UP000256645"/>
    </source>
</evidence>
<reference evidence="5 6" key="1">
    <citation type="journal article" date="2018" name="IMA Fungus">
        <title>IMA Genome-F 9: Draft genome sequence of Annulohypoxylon stygium, Aspergillus mulundensis, Berkeleyomyces basicola (syn. Thielaviopsis basicola), Ceratocystis smalleyi, two Cercospora beticola strains, Coleophoma cylindrospora, Fusarium fracticaudum, Phialophora cf. hyalina, and Morchella septimelata.</title>
        <authorList>
            <person name="Wingfield B.D."/>
            <person name="Bills G.F."/>
            <person name="Dong Y."/>
            <person name="Huang W."/>
            <person name="Nel W.J."/>
            <person name="Swalarsk-Parry B.S."/>
            <person name="Vaghefi N."/>
            <person name="Wilken P.M."/>
            <person name="An Z."/>
            <person name="de Beer Z.W."/>
            <person name="De Vos L."/>
            <person name="Chen L."/>
            <person name="Duong T.A."/>
            <person name="Gao Y."/>
            <person name="Hammerbacher A."/>
            <person name="Kikkert J.R."/>
            <person name="Li Y."/>
            <person name="Li H."/>
            <person name="Li K."/>
            <person name="Li Q."/>
            <person name="Liu X."/>
            <person name="Ma X."/>
            <person name="Naidoo K."/>
            <person name="Pethybridge S.J."/>
            <person name="Sun J."/>
            <person name="Steenkamp E.T."/>
            <person name="van der Nest M.A."/>
            <person name="van Wyk S."/>
            <person name="Wingfield M.J."/>
            <person name="Xiong C."/>
            <person name="Yue Q."/>
            <person name="Zhang X."/>
        </authorList>
    </citation>
    <scope>NUCLEOTIDE SEQUENCE [LARGE SCALE GENOMIC DNA]</scope>
    <source>
        <strain evidence="5 6">BP6252</strain>
    </source>
</reference>
<accession>A0A3D8R2D6</accession>
<proteinExistence type="inferred from homology"/>
<dbReference type="Proteomes" id="UP000256645">
    <property type="component" value="Unassembled WGS sequence"/>
</dbReference>
<dbReference type="InterPro" id="IPR013749">
    <property type="entry name" value="PM/HMP-P_kinase-1"/>
</dbReference>
<feature type="domain" description="Pyridoxamine kinase/Phosphomethylpyrimidine kinase" evidence="4">
    <location>
        <begin position="272"/>
        <end position="515"/>
    </location>
</feature>
<feature type="compositionally biased region" description="Basic and acidic residues" evidence="2">
    <location>
        <begin position="20"/>
        <end position="29"/>
    </location>
</feature>
<dbReference type="PANTHER" id="PTHR33365">
    <property type="entry name" value="YALI0B05434P"/>
    <property type="match status" value="1"/>
</dbReference>
<dbReference type="GO" id="GO:0043386">
    <property type="term" value="P:mycotoxin biosynthetic process"/>
    <property type="evidence" value="ECO:0007669"/>
    <property type="project" value="InterPro"/>
</dbReference>
<evidence type="ECO:0000256" key="2">
    <source>
        <dbReference type="SAM" id="MobiDB-lite"/>
    </source>
</evidence>
<feature type="compositionally biased region" description="Polar residues" evidence="2">
    <location>
        <begin position="8"/>
        <end position="18"/>
    </location>
</feature>
<gene>
    <name evidence="5" type="ORF">BP6252_09583</name>
</gene>
<dbReference type="PANTHER" id="PTHR33365:SF12">
    <property type="entry name" value="TAT PATHWAY SIGNAL SEQUENCE"/>
    <property type="match status" value="1"/>
</dbReference>
<organism evidence="5 6">
    <name type="scientific">Coleophoma cylindrospora</name>
    <dbReference type="NCBI Taxonomy" id="1849047"/>
    <lineage>
        <taxon>Eukaryota</taxon>
        <taxon>Fungi</taxon>
        <taxon>Dikarya</taxon>
        <taxon>Ascomycota</taxon>
        <taxon>Pezizomycotina</taxon>
        <taxon>Leotiomycetes</taxon>
        <taxon>Helotiales</taxon>
        <taxon>Dermateaceae</taxon>
        <taxon>Coleophoma</taxon>
    </lineage>
</organism>
<comment type="similarity">
    <text evidence="1">Belongs to the ustYa family.</text>
</comment>
<evidence type="ECO:0000256" key="3">
    <source>
        <dbReference type="SAM" id="Phobius"/>
    </source>
</evidence>
<dbReference type="Pfam" id="PF11807">
    <property type="entry name" value="UstYa"/>
    <property type="match status" value="1"/>
</dbReference>
<evidence type="ECO:0000313" key="5">
    <source>
        <dbReference type="EMBL" id="RDW68187.1"/>
    </source>
</evidence>
<evidence type="ECO:0000256" key="1">
    <source>
        <dbReference type="ARBA" id="ARBA00035112"/>
    </source>
</evidence>
<name>A0A3D8R2D6_9HELO</name>
<dbReference type="InterPro" id="IPR021765">
    <property type="entry name" value="UstYa-like"/>
</dbReference>
<dbReference type="EMBL" id="PDLM01000010">
    <property type="protein sequence ID" value="RDW68187.1"/>
    <property type="molecule type" value="Genomic_DNA"/>
</dbReference>